<gene>
    <name evidence="3" type="primary">LOC109720079</name>
</gene>
<reference evidence="3" key="2">
    <citation type="submission" date="2025-08" db="UniProtKB">
        <authorList>
            <consortium name="RefSeq"/>
        </authorList>
    </citation>
    <scope>IDENTIFICATION</scope>
    <source>
        <tissue evidence="3">Leaf</tissue>
    </source>
</reference>
<feature type="compositionally biased region" description="Basic and acidic residues" evidence="1">
    <location>
        <begin position="237"/>
        <end position="251"/>
    </location>
</feature>
<sequence>MKGRGSVALLKPTAPRRSPQACRAASPSSSPSSPPRRPPQARREAPRPPPPPPQAEPSAASSPKLQGWSKLLVKLNVEESPIVSLFTRSSAAEPLLLSPAAAAEPTPNVVSVAVAVAEPTSRPLPAASSPSNRLVTPLAEPSSPPPSSPEQESADQRLPRLAARPPSKWRSSSAAVGLMRRQHPAEMAELAACAMRPETSRPTRTHCRPHVGGRHSGRSAPSPALARRTTAALPPLARRETETTTRRRDDGTWRLETTTVTARPNGRRARAGLGDRRMTKAAEVEAEAETARLTSAPHALALALALARAPPLSSSSTLPMPRHHPSSPLGHGNVETRALFLHRASECRDIVGGCEIISNDVAVVATESKEETLHSLNQACTI</sequence>
<feature type="region of interest" description="Disordered" evidence="1">
    <location>
        <begin position="232"/>
        <end position="251"/>
    </location>
</feature>
<feature type="region of interest" description="Disordered" evidence="1">
    <location>
        <begin position="195"/>
        <end position="227"/>
    </location>
</feature>
<accession>A0A6P5G9Q0</accession>
<dbReference type="RefSeq" id="XP_020102548.1">
    <property type="nucleotide sequence ID" value="XM_020246959.1"/>
</dbReference>
<organism evidence="2 3">
    <name type="scientific">Ananas comosus</name>
    <name type="common">Pineapple</name>
    <name type="synonym">Ananas ananas</name>
    <dbReference type="NCBI Taxonomy" id="4615"/>
    <lineage>
        <taxon>Eukaryota</taxon>
        <taxon>Viridiplantae</taxon>
        <taxon>Streptophyta</taxon>
        <taxon>Embryophyta</taxon>
        <taxon>Tracheophyta</taxon>
        <taxon>Spermatophyta</taxon>
        <taxon>Magnoliopsida</taxon>
        <taxon>Liliopsida</taxon>
        <taxon>Poales</taxon>
        <taxon>Bromeliaceae</taxon>
        <taxon>Bromelioideae</taxon>
        <taxon>Ananas</taxon>
    </lineage>
</organism>
<evidence type="ECO:0000256" key="1">
    <source>
        <dbReference type="SAM" id="MobiDB-lite"/>
    </source>
</evidence>
<feature type="region of interest" description="Disordered" evidence="1">
    <location>
        <begin position="121"/>
        <end position="181"/>
    </location>
</feature>
<dbReference type="Proteomes" id="UP000515123">
    <property type="component" value="Linkage group 14"/>
</dbReference>
<evidence type="ECO:0000313" key="3">
    <source>
        <dbReference type="RefSeq" id="XP_020102548.1"/>
    </source>
</evidence>
<reference evidence="2" key="1">
    <citation type="journal article" date="2015" name="Nat. Genet.">
        <title>The pineapple genome and the evolution of CAM photosynthesis.</title>
        <authorList>
            <person name="Ming R."/>
            <person name="VanBuren R."/>
            <person name="Wai C.M."/>
            <person name="Tang H."/>
            <person name="Schatz M.C."/>
            <person name="Bowers J.E."/>
            <person name="Lyons E."/>
            <person name="Wang M.L."/>
            <person name="Chen J."/>
            <person name="Biggers E."/>
            <person name="Zhang J."/>
            <person name="Huang L."/>
            <person name="Zhang L."/>
            <person name="Miao W."/>
            <person name="Zhang J."/>
            <person name="Ye Z."/>
            <person name="Miao C."/>
            <person name="Lin Z."/>
            <person name="Wang H."/>
            <person name="Zhou H."/>
            <person name="Yim W.C."/>
            <person name="Priest H.D."/>
            <person name="Zheng C."/>
            <person name="Woodhouse M."/>
            <person name="Edger P.P."/>
            <person name="Guyot R."/>
            <person name="Guo H.B."/>
            <person name="Guo H."/>
            <person name="Zheng G."/>
            <person name="Singh R."/>
            <person name="Sharma A."/>
            <person name="Min X."/>
            <person name="Zheng Y."/>
            <person name="Lee H."/>
            <person name="Gurtowski J."/>
            <person name="Sedlazeck F.J."/>
            <person name="Harkess A."/>
            <person name="McKain M.R."/>
            <person name="Liao Z."/>
            <person name="Fang J."/>
            <person name="Liu J."/>
            <person name="Zhang X."/>
            <person name="Zhang Q."/>
            <person name="Hu W."/>
            <person name="Qin Y."/>
            <person name="Wang K."/>
            <person name="Chen L.Y."/>
            <person name="Shirley N."/>
            <person name="Lin Y.R."/>
            <person name="Liu L.Y."/>
            <person name="Hernandez A.G."/>
            <person name="Wright C.L."/>
            <person name="Bulone V."/>
            <person name="Tuskan G.A."/>
            <person name="Heath K."/>
            <person name="Zee F."/>
            <person name="Moore P.H."/>
            <person name="Sunkar R."/>
            <person name="Leebens-Mack J.H."/>
            <person name="Mockler T."/>
            <person name="Bennetzen J.L."/>
            <person name="Freeling M."/>
            <person name="Sankoff D."/>
            <person name="Paterson A.H."/>
            <person name="Zhu X."/>
            <person name="Yang X."/>
            <person name="Smith J.A."/>
            <person name="Cushman J.C."/>
            <person name="Paull R.E."/>
            <person name="Yu Q."/>
        </authorList>
    </citation>
    <scope>NUCLEOTIDE SEQUENCE [LARGE SCALE GENOMIC DNA]</scope>
    <source>
        <strain evidence="2">cv. F153</strain>
    </source>
</reference>
<dbReference type="AlphaFoldDB" id="A0A6P5G9Q0"/>
<proteinExistence type="predicted"/>
<feature type="compositionally biased region" description="Basic residues" evidence="1">
    <location>
        <begin position="203"/>
        <end position="217"/>
    </location>
</feature>
<dbReference type="GeneID" id="109720079"/>
<protein>
    <submittedName>
        <fullName evidence="3">Proline-rich receptor-like protein kinase PERK10</fullName>
    </submittedName>
</protein>
<evidence type="ECO:0000313" key="2">
    <source>
        <dbReference type="Proteomes" id="UP000515123"/>
    </source>
</evidence>
<feature type="region of interest" description="Disordered" evidence="1">
    <location>
        <begin position="1"/>
        <end position="64"/>
    </location>
</feature>
<keyword evidence="2" id="KW-1185">Reference proteome</keyword>
<feature type="compositionally biased region" description="Low complexity" evidence="1">
    <location>
        <begin position="15"/>
        <end position="31"/>
    </location>
</feature>
<name>A0A6P5G9Q0_ANACO</name>